<feature type="domain" description="D-isomer specific 2-hydroxyacid dehydrogenase catalytic" evidence="6">
    <location>
        <begin position="70"/>
        <end position="331"/>
    </location>
</feature>
<dbReference type="SUPFAM" id="SSF52283">
    <property type="entry name" value="Formate/glycerate dehydrogenase catalytic domain-like"/>
    <property type="match status" value="1"/>
</dbReference>
<evidence type="ECO:0000259" key="7">
    <source>
        <dbReference type="Pfam" id="PF02826"/>
    </source>
</evidence>
<comment type="similarity">
    <text evidence="1 4">Belongs to the D-isomer specific 2-hydroxyacid dehydrogenase family.</text>
</comment>
<evidence type="ECO:0000256" key="4">
    <source>
        <dbReference type="RuleBase" id="RU003719"/>
    </source>
</evidence>
<reference evidence="9" key="1">
    <citation type="submission" date="2018-07" db="EMBL/GenBank/DDBJ databases">
        <title>Streptacidiphilus bronchialis DSM 106435 chromosome.</title>
        <authorList>
            <person name="Batra D."/>
            <person name="Gulvik C.A."/>
        </authorList>
    </citation>
    <scope>NUCLEOTIDE SEQUENCE [LARGE SCALE GENOMIC DNA]</scope>
    <source>
        <strain evidence="9">DSM 106435</strain>
    </source>
</reference>
<dbReference type="OrthoDB" id="4030967at2"/>
<dbReference type="SUPFAM" id="SSF51735">
    <property type="entry name" value="NAD(P)-binding Rossmann-fold domains"/>
    <property type="match status" value="1"/>
</dbReference>
<feature type="domain" description="D-isomer specific 2-hydroxyacid dehydrogenase NAD-binding" evidence="7">
    <location>
        <begin position="142"/>
        <end position="312"/>
    </location>
</feature>
<evidence type="ECO:0000259" key="6">
    <source>
        <dbReference type="Pfam" id="PF00389"/>
    </source>
</evidence>
<evidence type="ECO:0000256" key="2">
    <source>
        <dbReference type="ARBA" id="ARBA00023002"/>
    </source>
</evidence>
<protein>
    <submittedName>
        <fullName evidence="8">Hydroxyacid dehydrogenase</fullName>
    </submittedName>
</protein>
<keyword evidence="3" id="KW-0520">NAD</keyword>
<dbReference type="KEGG" id="stri:C7M71_015090"/>
<dbReference type="EMBL" id="CP031264">
    <property type="protein sequence ID" value="AXI78557.1"/>
    <property type="molecule type" value="Genomic_DNA"/>
</dbReference>
<dbReference type="Pfam" id="PF02826">
    <property type="entry name" value="2-Hacid_dh_C"/>
    <property type="match status" value="1"/>
</dbReference>
<dbReference type="InterPro" id="IPR036291">
    <property type="entry name" value="NAD(P)-bd_dom_sf"/>
</dbReference>
<dbReference type="AlphaFoldDB" id="A0A345SXV2"/>
<dbReference type="GO" id="GO:0016616">
    <property type="term" value="F:oxidoreductase activity, acting on the CH-OH group of donors, NAD or NADP as acceptor"/>
    <property type="evidence" value="ECO:0007669"/>
    <property type="project" value="InterPro"/>
</dbReference>
<dbReference type="Gene3D" id="3.40.50.720">
    <property type="entry name" value="NAD(P)-binding Rossmann-like Domain"/>
    <property type="match status" value="2"/>
</dbReference>
<dbReference type="Proteomes" id="UP000249340">
    <property type="component" value="Chromosome"/>
</dbReference>
<dbReference type="GO" id="GO:0051287">
    <property type="term" value="F:NAD binding"/>
    <property type="evidence" value="ECO:0007669"/>
    <property type="project" value="InterPro"/>
</dbReference>
<accession>A0A345SXV2</accession>
<keyword evidence="2 4" id="KW-0560">Oxidoreductase</keyword>
<name>A0A345SXV2_9ACTN</name>
<dbReference type="PANTHER" id="PTHR43761:SF1">
    <property type="entry name" value="D-ISOMER SPECIFIC 2-HYDROXYACID DEHYDROGENASE CATALYTIC DOMAIN-CONTAINING PROTEIN-RELATED"/>
    <property type="match status" value="1"/>
</dbReference>
<dbReference type="InterPro" id="IPR050418">
    <property type="entry name" value="D-iso_2-hydroxyacid_DH_PdxB"/>
</dbReference>
<gene>
    <name evidence="8" type="ORF">C7M71_015090</name>
</gene>
<keyword evidence="9" id="KW-1185">Reference proteome</keyword>
<feature type="compositionally biased region" description="Basic residues" evidence="5">
    <location>
        <begin position="16"/>
        <end position="30"/>
    </location>
</feature>
<dbReference type="Pfam" id="PF00389">
    <property type="entry name" value="2-Hacid_dh"/>
    <property type="match status" value="1"/>
</dbReference>
<proteinExistence type="inferred from homology"/>
<evidence type="ECO:0000313" key="9">
    <source>
        <dbReference type="Proteomes" id="UP000249340"/>
    </source>
</evidence>
<organism evidence="8 9">
    <name type="scientific">Peterkaempfera bronchialis</name>
    <dbReference type="NCBI Taxonomy" id="2126346"/>
    <lineage>
        <taxon>Bacteria</taxon>
        <taxon>Bacillati</taxon>
        <taxon>Actinomycetota</taxon>
        <taxon>Actinomycetes</taxon>
        <taxon>Kitasatosporales</taxon>
        <taxon>Streptomycetaceae</taxon>
        <taxon>Peterkaempfera</taxon>
    </lineage>
</organism>
<evidence type="ECO:0000256" key="5">
    <source>
        <dbReference type="SAM" id="MobiDB-lite"/>
    </source>
</evidence>
<evidence type="ECO:0000313" key="8">
    <source>
        <dbReference type="EMBL" id="AXI78557.1"/>
    </source>
</evidence>
<evidence type="ECO:0000256" key="3">
    <source>
        <dbReference type="ARBA" id="ARBA00023027"/>
    </source>
</evidence>
<dbReference type="PANTHER" id="PTHR43761">
    <property type="entry name" value="D-ISOMER SPECIFIC 2-HYDROXYACID DEHYDROGENASE FAMILY PROTEIN (AFU_ORTHOLOGUE AFUA_1G13630)"/>
    <property type="match status" value="1"/>
</dbReference>
<dbReference type="InterPro" id="IPR006139">
    <property type="entry name" value="D-isomer_2_OHA_DH_cat_dom"/>
</dbReference>
<evidence type="ECO:0000256" key="1">
    <source>
        <dbReference type="ARBA" id="ARBA00005854"/>
    </source>
</evidence>
<feature type="region of interest" description="Disordered" evidence="5">
    <location>
        <begin position="1"/>
        <end position="35"/>
    </location>
</feature>
<sequence length="340" mass="35550">MGAAGPAHHQDPHPPGRPRHPRRPHGHPRCPRGPCPMSAPTILVARGAANPNDLVRHLTTHDVYEFTCLSDVVGPARRAELIVLRSGISLGEEQLAAMPLLRHAIRAGSGLDGIDTDLLADRGIGLHRHPEASAPAVAEWCLMALLALARRVPLGAHALGLGDHLKMACMGRPVASMNVAIWGAGPVGRAAAAAITPLVAEVAFAARPSITGLRQLPAPALPGWADAHIIALPAIAENTATFGADFLRSAARRQPLLIIAGRLTTIDTTACLGALADGRLSGLAADPVEPADAHLFTTGPKPLNLLATPHIGAQRSDVREHLDIWVTETARRVLHGKGAA</sequence>
<dbReference type="InterPro" id="IPR006140">
    <property type="entry name" value="D-isomer_DH_NAD-bd"/>
</dbReference>